<keyword evidence="3" id="KW-0812">Transmembrane</keyword>
<reference evidence="8 9" key="1">
    <citation type="submission" date="2015-12" db="EMBL/GenBank/DDBJ databases">
        <title>Genome sequence of Tistrella mobilis MCCC 1A02139.</title>
        <authorList>
            <person name="Lu L."/>
            <person name="Lai Q."/>
            <person name="Shao Z."/>
            <person name="Qian P."/>
        </authorList>
    </citation>
    <scope>NUCLEOTIDE SEQUENCE [LARGE SCALE GENOMIC DNA]</scope>
    <source>
        <strain evidence="8 9">MCCC 1A02139</strain>
    </source>
</reference>
<feature type="compositionally biased region" description="Low complexity" evidence="6">
    <location>
        <begin position="37"/>
        <end position="50"/>
    </location>
</feature>
<dbReference type="Gene3D" id="2.40.128.260">
    <property type="entry name" value="Type IV secretion system, VirB10/TraB/TrbI"/>
    <property type="match status" value="1"/>
</dbReference>
<organism evidence="8 9">
    <name type="scientific">Tistrella mobilis</name>
    <dbReference type="NCBI Taxonomy" id="171437"/>
    <lineage>
        <taxon>Bacteria</taxon>
        <taxon>Pseudomonadati</taxon>
        <taxon>Pseudomonadota</taxon>
        <taxon>Alphaproteobacteria</taxon>
        <taxon>Geminicoccales</taxon>
        <taxon>Geminicoccaceae</taxon>
        <taxon>Tistrella</taxon>
    </lineage>
</organism>
<dbReference type="RefSeq" id="WP_062765993.1">
    <property type="nucleotide sequence ID" value="NZ_CP121044.1"/>
</dbReference>
<feature type="region of interest" description="Disordered" evidence="6">
    <location>
        <begin position="37"/>
        <end position="94"/>
    </location>
</feature>
<keyword evidence="5" id="KW-0472">Membrane</keyword>
<dbReference type="GeneID" id="97239836"/>
<evidence type="ECO:0000256" key="2">
    <source>
        <dbReference type="ARBA" id="ARBA00010265"/>
    </source>
</evidence>
<dbReference type="InterPro" id="IPR005498">
    <property type="entry name" value="T4SS_VirB10/TraB/TrbI"/>
</dbReference>
<comment type="caution">
    <text evidence="8">The sequence shown here is derived from an EMBL/GenBank/DDBJ whole genome shotgun (WGS) entry which is preliminary data.</text>
</comment>
<keyword evidence="7" id="KW-0732">Signal</keyword>
<feature type="chain" id="PRO_5007824958" evidence="7">
    <location>
        <begin position="24"/>
        <end position="291"/>
    </location>
</feature>
<dbReference type="AlphaFoldDB" id="A0A161Q244"/>
<feature type="signal peptide" evidence="7">
    <location>
        <begin position="1"/>
        <end position="23"/>
    </location>
</feature>
<comment type="subcellular location">
    <subcellularLocation>
        <location evidence="1">Membrane</location>
        <topology evidence="1">Single-pass membrane protein</topology>
    </subcellularLocation>
</comment>
<evidence type="ECO:0000256" key="6">
    <source>
        <dbReference type="SAM" id="MobiDB-lite"/>
    </source>
</evidence>
<dbReference type="Proteomes" id="UP000075787">
    <property type="component" value="Unassembled WGS sequence"/>
</dbReference>
<sequence>MIRMPLFISGCALALAIATPAPARDLDSLRREIEAALAQPAAPSPASAAPAAPPPIDMSAASPDEQSRSDVTKPQGYEGIHAVPPGHDGPVATVGVGTTAQAVVNMTSISDYPGPWRATLSRPLMNADNTAVIAPAGAVVVGLTQRASGPNEPIHNRMIYTPLMIRLPGAEARTIPLVGQYQLDGAGVAGVRDKVAYHLDIQAAAVGGSSIADALPSVIAEALGVDHVSRAGDAVVSNLSDQGKVILERFTNLVPTVEVRPGAVVNIFFIRPVEAPVWRTAERYAFERPRP</sequence>
<keyword evidence="4" id="KW-1133">Transmembrane helix</keyword>
<gene>
    <name evidence="8" type="ORF">AUP44_08480</name>
</gene>
<dbReference type="InterPro" id="IPR042217">
    <property type="entry name" value="T4SS_VirB10/TrbI"/>
</dbReference>
<evidence type="ECO:0000256" key="3">
    <source>
        <dbReference type="ARBA" id="ARBA00022692"/>
    </source>
</evidence>
<evidence type="ECO:0000313" key="8">
    <source>
        <dbReference type="EMBL" id="KYO51545.1"/>
    </source>
</evidence>
<evidence type="ECO:0000256" key="1">
    <source>
        <dbReference type="ARBA" id="ARBA00004167"/>
    </source>
</evidence>
<dbReference type="Pfam" id="PF03743">
    <property type="entry name" value="TrbI"/>
    <property type="match status" value="1"/>
</dbReference>
<dbReference type="EMBL" id="LPZR01000171">
    <property type="protein sequence ID" value="KYO51545.1"/>
    <property type="molecule type" value="Genomic_DNA"/>
</dbReference>
<name>A0A161Q244_9PROT</name>
<protein>
    <submittedName>
        <fullName evidence="8">Uncharacterized protein</fullName>
    </submittedName>
</protein>
<accession>A0A161Q244</accession>
<dbReference type="OrthoDB" id="9807354at2"/>
<evidence type="ECO:0000256" key="4">
    <source>
        <dbReference type="ARBA" id="ARBA00022989"/>
    </source>
</evidence>
<evidence type="ECO:0000313" key="9">
    <source>
        <dbReference type="Proteomes" id="UP000075787"/>
    </source>
</evidence>
<proteinExistence type="inferred from homology"/>
<comment type="similarity">
    <text evidence="2">Belongs to the TrbI/VirB10 family.</text>
</comment>
<evidence type="ECO:0000256" key="7">
    <source>
        <dbReference type="SAM" id="SignalP"/>
    </source>
</evidence>
<evidence type="ECO:0000256" key="5">
    <source>
        <dbReference type="ARBA" id="ARBA00023136"/>
    </source>
</evidence>
<dbReference type="GO" id="GO:0016020">
    <property type="term" value="C:membrane"/>
    <property type="evidence" value="ECO:0007669"/>
    <property type="project" value="UniProtKB-SubCell"/>
</dbReference>